<dbReference type="RefSeq" id="WP_036150190.1">
    <property type="nucleotide sequence ID" value="NZ_AVCX01000035.1"/>
</dbReference>
<dbReference type="OrthoDB" id="9789360at2"/>
<dbReference type="PIRSF" id="PIRSF012608">
    <property type="entry name" value="UCP012608"/>
    <property type="match status" value="1"/>
</dbReference>
<protein>
    <recommendedName>
        <fullName evidence="3">DUF2332 domain-containing protein</fullName>
    </recommendedName>
</protein>
<evidence type="ECO:0000313" key="2">
    <source>
        <dbReference type="Proteomes" id="UP000030437"/>
    </source>
</evidence>
<gene>
    <name evidence="1" type="ORF">CD32_00575</name>
</gene>
<organism evidence="1 2">
    <name type="scientific">Lysinibacillus odysseyi 34hs-1 = NBRC 100172</name>
    <dbReference type="NCBI Taxonomy" id="1220589"/>
    <lineage>
        <taxon>Bacteria</taxon>
        <taxon>Bacillati</taxon>
        <taxon>Bacillota</taxon>
        <taxon>Bacilli</taxon>
        <taxon>Bacillales</taxon>
        <taxon>Bacillaceae</taxon>
        <taxon>Lysinibacillus</taxon>
    </lineage>
</organism>
<proteinExistence type="predicted"/>
<comment type="caution">
    <text evidence="1">The sequence shown here is derived from an EMBL/GenBank/DDBJ whole genome shotgun (WGS) entry which is preliminary data.</text>
</comment>
<dbReference type="AlphaFoldDB" id="A0A0A3JQD3"/>
<evidence type="ECO:0000313" key="1">
    <source>
        <dbReference type="EMBL" id="KGR89227.1"/>
    </source>
</evidence>
<dbReference type="EMBL" id="JPVP01000030">
    <property type="protein sequence ID" value="KGR89227.1"/>
    <property type="molecule type" value="Genomic_DNA"/>
</dbReference>
<dbReference type="STRING" id="1220589.CD32_00575"/>
<name>A0A0A3JQD3_9BACI</name>
<dbReference type="Pfam" id="PF10094">
    <property type="entry name" value="DUF2332"/>
    <property type="match status" value="1"/>
</dbReference>
<dbReference type="Proteomes" id="UP000030437">
    <property type="component" value="Unassembled WGS sequence"/>
</dbReference>
<accession>A0A0A3JQD3</accession>
<dbReference type="eggNOG" id="COG4427">
    <property type="taxonomic scope" value="Bacteria"/>
</dbReference>
<reference evidence="1 2" key="1">
    <citation type="submission" date="2014-02" db="EMBL/GenBank/DDBJ databases">
        <title>Draft genome sequence of Lysinibacillus odysseyi NBRC 100172.</title>
        <authorList>
            <person name="Zhang F."/>
            <person name="Wang G."/>
            <person name="Zhang L."/>
        </authorList>
    </citation>
    <scope>NUCLEOTIDE SEQUENCE [LARGE SCALE GENOMIC DNA]</scope>
    <source>
        <strain evidence="1 2">NBRC 100172</strain>
    </source>
</reference>
<keyword evidence="2" id="KW-1185">Reference proteome</keyword>
<dbReference type="InterPro" id="IPR011200">
    <property type="entry name" value="UCP012608"/>
</dbReference>
<evidence type="ECO:0008006" key="3">
    <source>
        <dbReference type="Google" id="ProtNLM"/>
    </source>
</evidence>
<sequence length="340" mass="39608">MDRYKEAFVQFAEKEARGSSKLYECLSKDITNDEKLMRLIQDIPLSQPKPNLFFAAMHYLVKKYEDPLRAYYASLTDDPMPPEQAFYPFRTFALRHQDELRELFLTKLVQTNEVRRAAYLYPIMTDIYESCGKPLALIEIGTSSGLLLGLDHYHYEYQNGPSIHSNVDTLTISAENRGEPLPSSVSQQLVITTRIGLDLHIVDLKNNDDLEWMLALIWPEHEERRRQLLKAKEINDSIPKDFYEGDAVTLLPHVIQTIPVECQIVIFHTHVANQFPPELKRQYIDTLQAISYERSLYHVYNNMYDTGIHQDYIEKGITQSVRVMPAADGHGRWFEWRNSH</sequence>